<dbReference type="Gene3D" id="3.20.20.30">
    <property type="entry name" value="Luciferase-like domain"/>
    <property type="match status" value="1"/>
</dbReference>
<reference evidence="4 5" key="1">
    <citation type="submission" date="2024-07" db="EMBL/GenBank/DDBJ databases">
        <authorList>
            <person name="Thanompreechachai J."/>
            <person name="Duangmal K."/>
        </authorList>
    </citation>
    <scope>NUCLEOTIDE SEQUENCE [LARGE SCALE GENOMIC DNA]</scope>
    <source>
        <strain evidence="4 5">KCTC 19886</strain>
    </source>
</reference>
<dbReference type="EC" id="1.-.-.-" evidence="4"/>
<keyword evidence="4" id="KW-0560">Oxidoreductase</keyword>
<evidence type="ECO:0000256" key="2">
    <source>
        <dbReference type="SAM" id="MobiDB-lite"/>
    </source>
</evidence>
<keyword evidence="5" id="KW-1185">Reference proteome</keyword>
<dbReference type="PANTHER" id="PTHR30137:SF6">
    <property type="entry name" value="LUCIFERASE-LIKE MONOOXYGENASE"/>
    <property type="match status" value="1"/>
</dbReference>
<dbReference type="PANTHER" id="PTHR30137">
    <property type="entry name" value="LUCIFERASE-LIKE MONOOXYGENASE"/>
    <property type="match status" value="1"/>
</dbReference>
<dbReference type="SUPFAM" id="SSF51679">
    <property type="entry name" value="Bacterial luciferase-like"/>
    <property type="match status" value="1"/>
</dbReference>
<gene>
    <name evidence="4" type="ORF">AB1207_08225</name>
</gene>
<organism evidence="4 5">
    <name type="scientific">Kineococcus endophyticus</name>
    <dbReference type="NCBI Taxonomy" id="1181883"/>
    <lineage>
        <taxon>Bacteria</taxon>
        <taxon>Bacillati</taxon>
        <taxon>Actinomycetota</taxon>
        <taxon>Actinomycetes</taxon>
        <taxon>Kineosporiales</taxon>
        <taxon>Kineosporiaceae</taxon>
        <taxon>Kineococcus</taxon>
    </lineage>
</organism>
<name>A0ABV3P519_9ACTN</name>
<dbReference type="Pfam" id="PF00296">
    <property type="entry name" value="Bac_luciferase"/>
    <property type="match status" value="1"/>
</dbReference>
<dbReference type="InterPro" id="IPR011251">
    <property type="entry name" value="Luciferase-like_dom"/>
</dbReference>
<comment type="similarity">
    <text evidence="1">To bacterial alkanal monooxygenase alpha and beta chains.</text>
</comment>
<dbReference type="InterPro" id="IPR019949">
    <property type="entry name" value="CmoO-like"/>
</dbReference>
<evidence type="ECO:0000313" key="4">
    <source>
        <dbReference type="EMBL" id="MEW9264731.1"/>
    </source>
</evidence>
<dbReference type="NCBIfam" id="TIGR03558">
    <property type="entry name" value="oxido_grp_1"/>
    <property type="match status" value="1"/>
</dbReference>
<dbReference type="RefSeq" id="WP_367637524.1">
    <property type="nucleotide sequence ID" value="NZ_JBFNQN010000005.1"/>
</dbReference>
<protein>
    <submittedName>
        <fullName evidence="4">LLM class flavin-dependent oxidoreductase</fullName>
        <ecNumber evidence="4">1.-.-.-</ecNumber>
    </submittedName>
</protein>
<evidence type="ECO:0000259" key="3">
    <source>
        <dbReference type="Pfam" id="PF00296"/>
    </source>
</evidence>
<proteinExistence type="predicted"/>
<dbReference type="Proteomes" id="UP001555826">
    <property type="component" value="Unassembled WGS sequence"/>
</dbReference>
<comment type="caution">
    <text evidence="4">The sequence shown here is derived from an EMBL/GenBank/DDBJ whole genome shotgun (WGS) entry which is preliminary data.</text>
</comment>
<feature type="domain" description="Luciferase-like" evidence="3">
    <location>
        <begin position="28"/>
        <end position="320"/>
    </location>
</feature>
<dbReference type="GO" id="GO:0016491">
    <property type="term" value="F:oxidoreductase activity"/>
    <property type="evidence" value="ECO:0007669"/>
    <property type="project" value="UniProtKB-KW"/>
</dbReference>
<evidence type="ECO:0000313" key="5">
    <source>
        <dbReference type="Proteomes" id="UP001555826"/>
    </source>
</evidence>
<sequence length="355" mass="36818">MSSAPTSHPESHPESQPVPLSVLDLSPVTSGRPPATALRDSVDLARAVEGLGYHRYWVAEHHGSPAVVSAPAVLIGAVAAATSTLRVGAGGIMLPNHSPLQVAETFRALEALHPGRIDLGLGRAPGTDGRTALALRRSRQALAADDFDEQYAELRGHVEGFAPGHPFAGITAMPTGVPLPPVWVLGSSDHGARVAAALGTGYAYAGHFGVLDPAEPLRAYRESFVPSAARPAPHALLSVAAVVAADAGRAEELARAATLATVRLRLGAPAPLPTPEEAAAHRWTLAERNTAGRLGEHLLAGTAQDVAGRLARLARRTGADELLVVTNVHDQAERVASYELLAQAWPGAWAAARAA</sequence>
<dbReference type="InterPro" id="IPR050766">
    <property type="entry name" value="Bact_Lucif_Oxidored"/>
</dbReference>
<feature type="region of interest" description="Disordered" evidence="2">
    <location>
        <begin position="1"/>
        <end position="26"/>
    </location>
</feature>
<dbReference type="EMBL" id="JBFNQN010000005">
    <property type="protein sequence ID" value="MEW9264731.1"/>
    <property type="molecule type" value="Genomic_DNA"/>
</dbReference>
<dbReference type="InterPro" id="IPR036661">
    <property type="entry name" value="Luciferase-like_sf"/>
</dbReference>
<evidence type="ECO:0000256" key="1">
    <source>
        <dbReference type="ARBA" id="ARBA00007789"/>
    </source>
</evidence>
<dbReference type="CDD" id="cd00347">
    <property type="entry name" value="Flavin_utilizing_monoxygenases"/>
    <property type="match status" value="1"/>
</dbReference>
<accession>A0ABV3P519</accession>